<dbReference type="SUPFAM" id="SSF63829">
    <property type="entry name" value="Calcium-dependent phosphotriesterase"/>
    <property type="match status" value="1"/>
</dbReference>
<dbReference type="AlphaFoldDB" id="A6G828"/>
<sequence>MLLTSLACASPDAPPPTDAPTDEADPQAQVRARLEAMLAANPEHGGVLYVFARSAAARGEHAEALAHLERLAAVPTWDYPLEASDFGALADTPEFQAIAAQLSARAPAVEHGAVAMELDRLDLLPEGVAWNPRTNELLVGSLYERAVYAADTRGQTRALVAPRTEGLLGVLGMEVDASRQQLWVVAVGAPFVPSLDEAEQGLGGVWGFSLDPADEGRFLGRALGPHPGLNDLTVLADGRVVATDSGAGALWVHTPGEDPSATGSFVELAAPGTFFGANGIVAGPEPGVVYVADFEGIHRVDTSGAVERLALPEGAGVATLGGIDGLARSGTTLVGVQNLFSPGRVWAIELDASGRALVRARILDDTHPRMGGPTTGAFVDATRFWYLANASLQFSPEGLREAGPDDRHVILEARIDPS</sequence>
<accession>A6G828</accession>
<dbReference type="InterPro" id="IPR015943">
    <property type="entry name" value="WD40/YVTN_repeat-like_dom_sf"/>
</dbReference>
<feature type="region of interest" description="Disordered" evidence="1">
    <location>
        <begin position="1"/>
        <end position="27"/>
    </location>
</feature>
<evidence type="ECO:0000256" key="1">
    <source>
        <dbReference type="SAM" id="MobiDB-lite"/>
    </source>
</evidence>
<evidence type="ECO:0000313" key="2">
    <source>
        <dbReference type="EMBL" id="EDM77990.1"/>
    </source>
</evidence>
<name>A6G828_9BACT</name>
<dbReference type="Gene3D" id="2.130.10.10">
    <property type="entry name" value="YVTN repeat-like/Quinoprotein amine dehydrogenase"/>
    <property type="match status" value="1"/>
</dbReference>
<reference evidence="2 3" key="1">
    <citation type="submission" date="2007-06" db="EMBL/GenBank/DDBJ databases">
        <authorList>
            <person name="Shimkets L."/>
            <person name="Ferriera S."/>
            <person name="Johnson J."/>
            <person name="Kravitz S."/>
            <person name="Beeson K."/>
            <person name="Sutton G."/>
            <person name="Rogers Y.-H."/>
            <person name="Friedman R."/>
            <person name="Frazier M."/>
            <person name="Venter J.C."/>
        </authorList>
    </citation>
    <scope>NUCLEOTIDE SEQUENCE [LARGE SCALE GENOMIC DNA]</scope>
    <source>
        <strain evidence="2 3">SIR-1</strain>
    </source>
</reference>
<comment type="caution">
    <text evidence="2">The sequence shown here is derived from an EMBL/GenBank/DDBJ whole genome shotgun (WGS) entry which is preliminary data.</text>
</comment>
<evidence type="ECO:0000313" key="3">
    <source>
        <dbReference type="Proteomes" id="UP000005801"/>
    </source>
</evidence>
<evidence type="ECO:0008006" key="4">
    <source>
        <dbReference type="Google" id="ProtNLM"/>
    </source>
</evidence>
<dbReference type="STRING" id="391625.PPSIR1_19314"/>
<keyword evidence="3" id="KW-1185">Reference proteome</keyword>
<proteinExistence type="predicted"/>
<gene>
    <name evidence="2" type="ORF">PPSIR1_19314</name>
</gene>
<protein>
    <recommendedName>
        <fullName evidence="4">SMP-30/Gluconolactonase/LRE-like region domain-containing protein</fullName>
    </recommendedName>
</protein>
<organism evidence="2 3">
    <name type="scientific">Plesiocystis pacifica SIR-1</name>
    <dbReference type="NCBI Taxonomy" id="391625"/>
    <lineage>
        <taxon>Bacteria</taxon>
        <taxon>Pseudomonadati</taxon>
        <taxon>Myxococcota</taxon>
        <taxon>Polyangia</taxon>
        <taxon>Nannocystales</taxon>
        <taxon>Nannocystaceae</taxon>
        <taxon>Plesiocystis</taxon>
    </lineage>
</organism>
<dbReference type="EMBL" id="ABCS01000037">
    <property type="protein sequence ID" value="EDM77990.1"/>
    <property type="molecule type" value="Genomic_DNA"/>
</dbReference>
<dbReference type="eggNOG" id="COG3386">
    <property type="taxonomic scope" value="Bacteria"/>
</dbReference>
<dbReference type="Proteomes" id="UP000005801">
    <property type="component" value="Unassembled WGS sequence"/>
</dbReference>